<gene>
    <name evidence="2" type="ORF">HPG69_009809</name>
</gene>
<comment type="similarity">
    <text evidence="1">Belongs to the apolipoprotein L family.</text>
</comment>
<dbReference type="PANTHER" id="PTHR14096:SF27">
    <property type="entry name" value="APOLIPOPROTEIN L2"/>
    <property type="match status" value="1"/>
</dbReference>
<dbReference type="GO" id="GO:0008289">
    <property type="term" value="F:lipid binding"/>
    <property type="evidence" value="ECO:0007669"/>
    <property type="project" value="InterPro"/>
</dbReference>
<sequence length="96" mass="10085">MTAGVSLAFSATGIGLGATAAVTSVSTSIVEHSSKLKAKVKASRLPSIDIDKGETIKETLHHITPRVVSSTKNFPSVLEIIEKTSVIPCWPKANLN</sequence>
<reference evidence="2 3" key="1">
    <citation type="journal article" date="2020" name="Mol. Biol. Evol.">
        <title>Interspecific Gene Flow and the Evolution of Specialization in Black and White Rhinoceros.</title>
        <authorList>
            <person name="Moodley Y."/>
            <person name="Westbury M.V."/>
            <person name="Russo I.M."/>
            <person name="Gopalakrishnan S."/>
            <person name="Rakotoarivelo A."/>
            <person name="Olsen R.A."/>
            <person name="Prost S."/>
            <person name="Tunstall T."/>
            <person name="Ryder O.A."/>
            <person name="Dalen L."/>
            <person name="Bruford M.W."/>
        </authorList>
    </citation>
    <scope>NUCLEOTIDE SEQUENCE [LARGE SCALE GENOMIC DNA]</scope>
    <source>
        <strain evidence="2">SBR-YM</strain>
        <tissue evidence="2">Skin</tissue>
    </source>
</reference>
<dbReference type="GO" id="GO:0042157">
    <property type="term" value="P:lipoprotein metabolic process"/>
    <property type="evidence" value="ECO:0007669"/>
    <property type="project" value="InterPro"/>
</dbReference>
<name>A0A7J7EVI5_DICBM</name>
<dbReference type="InterPro" id="IPR008405">
    <property type="entry name" value="ApoL"/>
</dbReference>
<evidence type="ECO:0000313" key="2">
    <source>
        <dbReference type="EMBL" id="KAF5919820.1"/>
    </source>
</evidence>
<organism evidence="2 3">
    <name type="scientific">Diceros bicornis minor</name>
    <name type="common">South-central black rhinoceros</name>
    <dbReference type="NCBI Taxonomy" id="77932"/>
    <lineage>
        <taxon>Eukaryota</taxon>
        <taxon>Metazoa</taxon>
        <taxon>Chordata</taxon>
        <taxon>Craniata</taxon>
        <taxon>Vertebrata</taxon>
        <taxon>Euteleostomi</taxon>
        <taxon>Mammalia</taxon>
        <taxon>Eutheria</taxon>
        <taxon>Laurasiatheria</taxon>
        <taxon>Perissodactyla</taxon>
        <taxon>Rhinocerotidae</taxon>
        <taxon>Diceros</taxon>
    </lineage>
</organism>
<evidence type="ECO:0000313" key="3">
    <source>
        <dbReference type="Proteomes" id="UP000551758"/>
    </source>
</evidence>
<protein>
    <submittedName>
        <fullName evidence="2">Uncharacterized protein</fullName>
    </submittedName>
</protein>
<proteinExistence type="inferred from homology"/>
<accession>A0A7J7EVI5</accession>
<dbReference type="Pfam" id="PF05461">
    <property type="entry name" value="ApoL"/>
    <property type="match status" value="1"/>
</dbReference>
<dbReference type="PANTHER" id="PTHR14096">
    <property type="entry name" value="APOLIPOPROTEIN L"/>
    <property type="match status" value="1"/>
</dbReference>
<dbReference type="GO" id="GO:0016020">
    <property type="term" value="C:membrane"/>
    <property type="evidence" value="ECO:0007669"/>
    <property type="project" value="TreeGrafter"/>
</dbReference>
<dbReference type="EMBL" id="JACDTQ010002190">
    <property type="protein sequence ID" value="KAF5919820.1"/>
    <property type="molecule type" value="Genomic_DNA"/>
</dbReference>
<comment type="caution">
    <text evidence="2">The sequence shown here is derived from an EMBL/GenBank/DDBJ whole genome shotgun (WGS) entry which is preliminary data.</text>
</comment>
<keyword evidence="3" id="KW-1185">Reference proteome</keyword>
<dbReference type="Proteomes" id="UP000551758">
    <property type="component" value="Unassembled WGS sequence"/>
</dbReference>
<dbReference type="GO" id="GO:0005576">
    <property type="term" value="C:extracellular region"/>
    <property type="evidence" value="ECO:0007669"/>
    <property type="project" value="InterPro"/>
</dbReference>
<dbReference type="GO" id="GO:0006869">
    <property type="term" value="P:lipid transport"/>
    <property type="evidence" value="ECO:0007669"/>
    <property type="project" value="InterPro"/>
</dbReference>
<evidence type="ECO:0000256" key="1">
    <source>
        <dbReference type="ARBA" id="ARBA00010090"/>
    </source>
</evidence>
<dbReference type="AlphaFoldDB" id="A0A7J7EVI5"/>